<dbReference type="InterPro" id="IPR036182">
    <property type="entry name" value="PCuAC_sf"/>
</dbReference>
<dbReference type="InterPro" id="IPR007410">
    <property type="entry name" value="LpqE-like"/>
</dbReference>
<gene>
    <name evidence="2" type="ORF">FOF44_14100</name>
</gene>
<organism evidence="2 3">
    <name type="scientific">Vibrio algivorus</name>
    <dbReference type="NCBI Taxonomy" id="1667024"/>
    <lineage>
        <taxon>Bacteria</taxon>
        <taxon>Pseudomonadati</taxon>
        <taxon>Pseudomonadota</taxon>
        <taxon>Gammaproteobacteria</taxon>
        <taxon>Vibrionales</taxon>
        <taxon>Vibrionaceae</taxon>
        <taxon>Vibrio</taxon>
    </lineage>
</organism>
<comment type="caution">
    <text evidence="2">The sequence shown here is derived from an EMBL/GenBank/DDBJ whole genome shotgun (WGS) entry which is preliminary data.</text>
</comment>
<keyword evidence="1" id="KW-0732">Signal</keyword>
<dbReference type="PANTHER" id="PTHR36302">
    <property type="entry name" value="BLR7088 PROTEIN"/>
    <property type="match status" value="1"/>
</dbReference>
<reference evidence="2 3" key="1">
    <citation type="submission" date="2019-07" db="EMBL/GenBank/DDBJ databases">
        <title>The draft genome sequence of Vibrio algivorus M1486.</title>
        <authorList>
            <person name="Meng X."/>
        </authorList>
    </citation>
    <scope>NUCLEOTIDE SEQUENCE [LARGE SCALE GENOMIC DNA]</scope>
    <source>
        <strain evidence="2 3">M1486</strain>
    </source>
</reference>
<dbReference type="OrthoDB" id="9796962at2"/>
<dbReference type="RefSeq" id="WP_144388811.1">
    <property type="nucleotide sequence ID" value="NZ_CANNCB010000026.1"/>
</dbReference>
<name>A0A557P0F9_9VIBR</name>
<dbReference type="AlphaFoldDB" id="A0A557P0F9"/>
<dbReference type="Proteomes" id="UP000319828">
    <property type="component" value="Unassembled WGS sequence"/>
</dbReference>
<feature type="chain" id="PRO_5022008083" evidence="1">
    <location>
        <begin position="20"/>
        <end position="157"/>
    </location>
</feature>
<evidence type="ECO:0000313" key="3">
    <source>
        <dbReference type="Proteomes" id="UP000319828"/>
    </source>
</evidence>
<dbReference type="SUPFAM" id="SSF110087">
    <property type="entry name" value="DR1885-like metal-binding protein"/>
    <property type="match status" value="1"/>
</dbReference>
<proteinExistence type="predicted"/>
<evidence type="ECO:0000256" key="1">
    <source>
        <dbReference type="SAM" id="SignalP"/>
    </source>
</evidence>
<accession>A0A557P0F9</accession>
<dbReference type="Pfam" id="PF04314">
    <property type="entry name" value="PCuAC"/>
    <property type="match status" value="1"/>
</dbReference>
<evidence type="ECO:0000313" key="2">
    <source>
        <dbReference type="EMBL" id="TVO34114.1"/>
    </source>
</evidence>
<sequence length="157" mass="17222">MKKNALILSSLLISGYALAHDGLAYDEPYARATPPNAVNSAVFMTVENHMKVERALVSASTDVAEKTELHTVEKDGDLMKMRQVDRIVLPAESEVILKPGSYHIMLLGVKQPLVEGETISVNLSYANGETETLDVPVKKVMAGMKPMNKEVSEHVHH</sequence>
<protein>
    <submittedName>
        <fullName evidence="2">Copper chaperone PCu(A)C</fullName>
    </submittedName>
</protein>
<dbReference type="Gene3D" id="2.60.40.1890">
    <property type="entry name" value="PCu(A)C copper chaperone"/>
    <property type="match status" value="1"/>
</dbReference>
<dbReference type="PANTHER" id="PTHR36302:SF1">
    <property type="entry name" value="COPPER CHAPERONE PCU(A)C"/>
    <property type="match status" value="1"/>
</dbReference>
<feature type="signal peptide" evidence="1">
    <location>
        <begin position="1"/>
        <end position="19"/>
    </location>
</feature>
<dbReference type="EMBL" id="VMKJ01000033">
    <property type="protein sequence ID" value="TVO34114.1"/>
    <property type="molecule type" value="Genomic_DNA"/>
</dbReference>
<dbReference type="InterPro" id="IPR058248">
    <property type="entry name" value="Lxx211020-like"/>
</dbReference>